<dbReference type="SUPFAM" id="SSF51391">
    <property type="entry name" value="Thiamin phosphate synthase"/>
    <property type="match status" value="1"/>
</dbReference>
<dbReference type="RefSeq" id="WP_014354030.1">
    <property type="nucleotide sequence ID" value="NC_016893.1"/>
</dbReference>
<reference evidence="13 14" key="1">
    <citation type="journal article" date="2012" name="MBio">
        <title>Insight into the transmission biology and species-specific functional capabilities of tsetse (Diptera: glossinidae) obligate symbiont wigglesworthia.</title>
        <authorList>
            <person name="Rio R.V."/>
            <person name="Symula R.E."/>
            <person name="Wang J."/>
            <person name="Lohs C."/>
            <person name="Wu Y.N."/>
            <person name="Snyder A.K."/>
            <person name="Bjornson R.D."/>
            <person name="Oshima K."/>
            <person name="Biehl B.S."/>
            <person name="Perna N.T."/>
            <person name="Hattori M."/>
            <person name="Aksoy S."/>
        </authorList>
    </citation>
    <scope>NUCLEOTIDE SEQUENCE [LARGE SCALE GENOMIC DNA]</scope>
    <source>
        <strain evidence="13">WGM</strain>
    </source>
</reference>
<evidence type="ECO:0000256" key="2">
    <source>
        <dbReference type="ARBA" id="ARBA00005165"/>
    </source>
</evidence>
<keyword evidence="4" id="KW-0479">Metal-binding</keyword>
<dbReference type="InterPro" id="IPR034291">
    <property type="entry name" value="TMP_synthase"/>
</dbReference>
<evidence type="ECO:0000256" key="5">
    <source>
        <dbReference type="ARBA" id="ARBA00022842"/>
    </source>
</evidence>
<keyword evidence="5" id="KW-0460">Magnesium</keyword>
<evidence type="ECO:0000259" key="12">
    <source>
        <dbReference type="Pfam" id="PF02581"/>
    </source>
</evidence>
<comment type="catalytic activity">
    <reaction evidence="8 10">
        <text>2-(2-carboxy-4-methylthiazol-5-yl)ethyl phosphate + 4-amino-2-methyl-5-(diphosphooxymethyl)pyrimidine + 2 H(+) = thiamine phosphate + CO2 + diphosphate</text>
        <dbReference type="Rhea" id="RHEA:47848"/>
        <dbReference type="ChEBI" id="CHEBI:15378"/>
        <dbReference type="ChEBI" id="CHEBI:16526"/>
        <dbReference type="ChEBI" id="CHEBI:33019"/>
        <dbReference type="ChEBI" id="CHEBI:37575"/>
        <dbReference type="ChEBI" id="CHEBI:57841"/>
        <dbReference type="ChEBI" id="CHEBI:62890"/>
        <dbReference type="EC" id="2.5.1.3"/>
    </reaction>
</comment>
<dbReference type="UniPathway" id="UPA00060">
    <property type="reaction ID" value="UER00141"/>
</dbReference>
<dbReference type="FunFam" id="3.20.20.70:FF:000064">
    <property type="entry name" value="Thiamine-phosphate synthase"/>
    <property type="match status" value="1"/>
</dbReference>
<dbReference type="GO" id="GO:0046872">
    <property type="term" value="F:metal ion binding"/>
    <property type="evidence" value="ECO:0007669"/>
    <property type="project" value="UniProtKB-KW"/>
</dbReference>
<dbReference type="NCBIfam" id="TIGR00693">
    <property type="entry name" value="thiE"/>
    <property type="match status" value="1"/>
</dbReference>
<dbReference type="STRING" id="1142511.WIGMOR_0249"/>
<evidence type="ECO:0000256" key="3">
    <source>
        <dbReference type="ARBA" id="ARBA00022679"/>
    </source>
</evidence>
<dbReference type="InterPro" id="IPR013785">
    <property type="entry name" value="Aldolase_TIM"/>
</dbReference>
<evidence type="ECO:0000256" key="4">
    <source>
        <dbReference type="ARBA" id="ARBA00022723"/>
    </source>
</evidence>
<gene>
    <name evidence="13" type="primary">thiE</name>
    <name evidence="13" type="synonym">thiA</name>
    <name evidence="13" type="ORF">WIGMOR_0249</name>
</gene>
<sequence length="212" mass="24366">MKINQIFFPKFSKKIGLYPIVDSIEWLIKILSTGIKIIQLRIKNMSEIKLDENIKKSVMLGKKYKAYIIINDYWELAIKHQAHGIHLGQEDMQNANRKKIYDSGLYLGLSTHNDIEIKHALSWNPSYIAFGHIFHTTTKIMHSQPQGIQKLKELCKKKYNCQKVAIGGIGLKEIDEVLSCNVDGVSMISAIKNSKNWKNTISRIQKKIRSVL</sequence>
<comment type="catalytic activity">
    <reaction evidence="7 10">
        <text>4-methyl-5-(2-phosphooxyethyl)-thiazole + 4-amino-2-methyl-5-(diphosphooxymethyl)pyrimidine + H(+) = thiamine phosphate + diphosphate</text>
        <dbReference type="Rhea" id="RHEA:22328"/>
        <dbReference type="ChEBI" id="CHEBI:15378"/>
        <dbReference type="ChEBI" id="CHEBI:33019"/>
        <dbReference type="ChEBI" id="CHEBI:37575"/>
        <dbReference type="ChEBI" id="CHEBI:57841"/>
        <dbReference type="ChEBI" id="CHEBI:58296"/>
        <dbReference type="EC" id="2.5.1.3"/>
    </reaction>
</comment>
<dbReference type="Pfam" id="PF02581">
    <property type="entry name" value="TMP-TENI"/>
    <property type="match status" value="1"/>
</dbReference>
<dbReference type="EC" id="2.5.1.3" evidence="10"/>
<evidence type="ECO:0000256" key="11">
    <source>
        <dbReference type="RuleBase" id="RU004253"/>
    </source>
</evidence>
<feature type="domain" description="Thiamine phosphate synthase/TenI" evidence="12">
    <location>
        <begin position="23"/>
        <end position="191"/>
    </location>
</feature>
<evidence type="ECO:0000313" key="13">
    <source>
        <dbReference type="EMBL" id="AFA41091.1"/>
    </source>
</evidence>
<comment type="cofactor">
    <cofactor evidence="1">
        <name>Mg(2+)</name>
        <dbReference type="ChEBI" id="CHEBI:18420"/>
    </cofactor>
</comment>
<proteinExistence type="inferred from homology"/>
<evidence type="ECO:0000256" key="9">
    <source>
        <dbReference type="ARBA" id="ARBA00047883"/>
    </source>
</evidence>
<dbReference type="OrthoDB" id="9810880at2"/>
<dbReference type="Proteomes" id="UP000009061">
    <property type="component" value="Chromosome"/>
</dbReference>
<dbReference type="GO" id="GO:0009229">
    <property type="term" value="P:thiamine diphosphate biosynthetic process"/>
    <property type="evidence" value="ECO:0007669"/>
    <property type="project" value="UniProtKB-UniPathway"/>
</dbReference>
<dbReference type="InterPro" id="IPR022998">
    <property type="entry name" value="ThiamineP_synth_TenI"/>
</dbReference>
<dbReference type="HOGENOM" id="CLU_018272_3_3_6"/>
<dbReference type="NCBIfam" id="NF002904">
    <property type="entry name" value="PRK03512.1"/>
    <property type="match status" value="1"/>
</dbReference>
<evidence type="ECO:0000256" key="7">
    <source>
        <dbReference type="ARBA" id="ARBA00047334"/>
    </source>
</evidence>
<dbReference type="InterPro" id="IPR036206">
    <property type="entry name" value="ThiamineP_synth_sf"/>
</dbReference>
<dbReference type="CDD" id="cd00564">
    <property type="entry name" value="TMP_TenI"/>
    <property type="match status" value="1"/>
</dbReference>
<keyword evidence="6 10" id="KW-0784">Thiamine biosynthesis</keyword>
<evidence type="ECO:0000256" key="8">
    <source>
        <dbReference type="ARBA" id="ARBA00047851"/>
    </source>
</evidence>
<name>H6Q4N1_WIGGL</name>
<evidence type="ECO:0000256" key="10">
    <source>
        <dbReference type="RuleBase" id="RU003826"/>
    </source>
</evidence>
<dbReference type="GO" id="GO:0004789">
    <property type="term" value="F:thiamine-phosphate diphosphorylase activity"/>
    <property type="evidence" value="ECO:0007669"/>
    <property type="project" value="UniProtKB-EC"/>
</dbReference>
<dbReference type="eggNOG" id="COG0352">
    <property type="taxonomic scope" value="Bacteria"/>
</dbReference>
<dbReference type="GO" id="GO:0009228">
    <property type="term" value="P:thiamine biosynthetic process"/>
    <property type="evidence" value="ECO:0007669"/>
    <property type="project" value="UniProtKB-KW"/>
</dbReference>
<dbReference type="PANTHER" id="PTHR20857">
    <property type="entry name" value="THIAMINE-PHOSPHATE PYROPHOSPHORYLASE"/>
    <property type="match status" value="1"/>
</dbReference>
<keyword evidence="3 10" id="KW-0808">Transferase</keyword>
<evidence type="ECO:0000313" key="14">
    <source>
        <dbReference type="Proteomes" id="UP000009061"/>
    </source>
</evidence>
<organism evidence="13 14">
    <name type="scientific">Wigglesworthia glossinidia endosymbiont of Glossina morsitans morsitans</name>
    <name type="common">Yale colony</name>
    <dbReference type="NCBI Taxonomy" id="1142511"/>
    <lineage>
        <taxon>Bacteria</taxon>
        <taxon>Pseudomonadati</taxon>
        <taxon>Pseudomonadota</taxon>
        <taxon>Gammaproteobacteria</taxon>
        <taxon>Enterobacterales</taxon>
        <taxon>Erwiniaceae</taxon>
        <taxon>Wigglesworthia</taxon>
    </lineage>
</organism>
<dbReference type="EMBL" id="CP003315">
    <property type="protein sequence ID" value="AFA41091.1"/>
    <property type="molecule type" value="Genomic_DNA"/>
</dbReference>
<dbReference type="AlphaFoldDB" id="H6Q4N1"/>
<comment type="pathway">
    <text evidence="2 11">Cofactor biosynthesis; thiamine diphosphate biosynthesis; thiamine phosphate from 4-amino-2-methyl-5-diphosphomethylpyrimidine and 4-methyl-5-(2-phosphoethyl)-thiazole: step 1/1.</text>
</comment>
<comment type="catalytic activity">
    <reaction evidence="9 10">
        <text>2-[(2R,5Z)-2-carboxy-4-methylthiazol-5(2H)-ylidene]ethyl phosphate + 4-amino-2-methyl-5-(diphosphooxymethyl)pyrimidine + 2 H(+) = thiamine phosphate + CO2 + diphosphate</text>
        <dbReference type="Rhea" id="RHEA:47844"/>
        <dbReference type="ChEBI" id="CHEBI:15378"/>
        <dbReference type="ChEBI" id="CHEBI:16526"/>
        <dbReference type="ChEBI" id="CHEBI:33019"/>
        <dbReference type="ChEBI" id="CHEBI:37575"/>
        <dbReference type="ChEBI" id="CHEBI:57841"/>
        <dbReference type="ChEBI" id="CHEBI:62899"/>
        <dbReference type="EC" id="2.5.1.3"/>
    </reaction>
</comment>
<accession>H6Q4N1</accession>
<dbReference type="Gene3D" id="3.20.20.70">
    <property type="entry name" value="Aldolase class I"/>
    <property type="match status" value="1"/>
</dbReference>
<dbReference type="PANTHER" id="PTHR20857:SF15">
    <property type="entry name" value="THIAMINE-PHOSPHATE SYNTHASE"/>
    <property type="match status" value="1"/>
</dbReference>
<keyword evidence="14" id="KW-1185">Reference proteome</keyword>
<dbReference type="KEGG" id="wgl:WIGMOR_0249"/>
<evidence type="ECO:0000256" key="6">
    <source>
        <dbReference type="ARBA" id="ARBA00022977"/>
    </source>
</evidence>
<comment type="similarity">
    <text evidence="10">Belongs to the thiamine-phosphate synthase family.</text>
</comment>
<dbReference type="GO" id="GO:0005737">
    <property type="term" value="C:cytoplasm"/>
    <property type="evidence" value="ECO:0007669"/>
    <property type="project" value="TreeGrafter"/>
</dbReference>
<protein>
    <recommendedName>
        <fullName evidence="10">Thiamine-phosphate synthase</fullName>
        <ecNumber evidence="10">2.5.1.3</ecNumber>
    </recommendedName>
    <alternativeName>
        <fullName evidence="10">Thiamine-phosphate pyrophosphorylase</fullName>
    </alternativeName>
</protein>
<evidence type="ECO:0000256" key="1">
    <source>
        <dbReference type="ARBA" id="ARBA00001946"/>
    </source>
</evidence>